<dbReference type="InterPro" id="IPR050624">
    <property type="entry name" value="HTH-type_Tx_Regulator"/>
</dbReference>
<evidence type="ECO:0000313" key="4">
    <source>
        <dbReference type="EMBL" id="MFD1431913.1"/>
    </source>
</evidence>
<dbReference type="RefSeq" id="WP_125697644.1">
    <property type="nucleotide sequence ID" value="NZ_JBHTOG010000019.1"/>
</dbReference>
<feature type="domain" description="HTH tetR-type" evidence="3">
    <location>
        <begin position="4"/>
        <end position="64"/>
    </location>
</feature>
<dbReference type="EMBL" id="JBHTOG010000019">
    <property type="protein sequence ID" value="MFD1431913.1"/>
    <property type="molecule type" value="Genomic_DNA"/>
</dbReference>
<protein>
    <submittedName>
        <fullName evidence="4">TetR/AcrR family transcriptional regulator C-terminal domain-containing protein</fullName>
    </submittedName>
</protein>
<evidence type="ECO:0000256" key="2">
    <source>
        <dbReference type="PROSITE-ProRule" id="PRU00335"/>
    </source>
</evidence>
<feature type="DNA-binding region" description="H-T-H motif" evidence="2">
    <location>
        <begin position="27"/>
        <end position="46"/>
    </location>
</feature>
<proteinExistence type="predicted"/>
<dbReference type="Pfam" id="PF14278">
    <property type="entry name" value="TetR_C_8"/>
    <property type="match status" value="1"/>
</dbReference>
<dbReference type="InterPro" id="IPR001647">
    <property type="entry name" value="HTH_TetR"/>
</dbReference>
<organism evidence="4 5">
    <name type="scientific">Lacticaseibacillus yichunensis</name>
    <dbReference type="NCBI Taxonomy" id="2486015"/>
    <lineage>
        <taxon>Bacteria</taxon>
        <taxon>Bacillati</taxon>
        <taxon>Bacillota</taxon>
        <taxon>Bacilli</taxon>
        <taxon>Lactobacillales</taxon>
        <taxon>Lactobacillaceae</taxon>
        <taxon>Lacticaseibacillus</taxon>
    </lineage>
</organism>
<dbReference type="Gene3D" id="1.10.357.10">
    <property type="entry name" value="Tetracycline Repressor, domain 2"/>
    <property type="match status" value="1"/>
</dbReference>
<name>A0ABW4CPS2_9LACO</name>
<sequence length="185" mass="20959">MASDRTKRLLGEQLRKMMATTSLEHITIDALTEAAGVSRNTFYYHFDDIYSLLAWVYDQEIISQVAKNAQIAKWQTAYRILLDYIDENRTFCLASFNSVGRDLLERLLATVAEQLVLKVVDDADPALPKRVKDDICNFYGLAIVAQIIQWLMNGLAESKDALVNRAEMMLTGSIKVATENARKLH</sequence>
<dbReference type="InterPro" id="IPR009057">
    <property type="entry name" value="Homeodomain-like_sf"/>
</dbReference>
<gene>
    <name evidence="4" type="ORF">ACFQ47_04365</name>
</gene>
<keyword evidence="5" id="KW-1185">Reference proteome</keyword>
<dbReference type="InterPro" id="IPR039532">
    <property type="entry name" value="TetR_C_Firmicutes"/>
</dbReference>
<accession>A0ABW4CPS2</accession>
<dbReference type="PROSITE" id="PS50977">
    <property type="entry name" value="HTH_TETR_2"/>
    <property type="match status" value="1"/>
</dbReference>
<dbReference type="PANTHER" id="PTHR43479:SF7">
    <property type="entry name" value="TETR-FAMILY TRANSCRIPTIONAL REGULATOR"/>
    <property type="match status" value="1"/>
</dbReference>
<dbReference type="Pfam" id="PF00440">
    <property type="entry name" value="TetR_N"/>
    <property type="match status" value="1"/>
</dbReference>
<comment type="caution">
    <text evidence="4">The sequence shown here is derived from an EMBL/GenBank/DDBJ whole genome shotgun (WGS) entry which is preliminary data.</text>
</comment>
<dbReference type="PANTHER" id="PTHR43479">
    <property type="entry name" value="ACREF/ENVCD OPERON REPRESSOR-RELATED"/>
    <property type="match status" value="1"/>
</dbReference>
<keyword evidence="1 2" id="KW-0238">DNA-binding</keyword>
<evidence type="ECO:0000256" key="1">
    <source>
        <dbReference type="ARBA" id="ARBA00023125"/>
    </source>
</evidence>
<reference evidence="5" key="1">
    <citation type="journal article" date="2019" name="Int. J. Syst. Evol. Microbiol.">
        <title>The Global Catalogue of Microorganisms (GCM) 10K type strain sequencing project: providing services to taxonomists for standard genome sequencing and annotation.</title>
        <authorList>
            <consortium name="The Broad Institute Genomics Platform"/>
            <consortium name="The Broad Institute Genome Sequencing Center for Infectious Disease"/>
            <person name="Wu L."/>
            <person name="Ma J."/>
        </authorList>
    </citation>
    <scope>NUCLEOTIDE SEQUENCE [LARGE SCALE GENOMIC DNA]</scope>
    <source>
        <strain evidence="5">CCM 8947</strain>
    </source>
</reference>
<evidence type="ECO:0000259" key="3">
    <source>
        <dbReference type="PROSITE" id="PS50977"/>
    </source>
</evidence>
<evidence type="ECO:0000313" key="5">
    <source>
        <dbReference type="Proteomes" id="UP001597192"/>
    </source>
</evidence>
<dbReference type="SUPFAM" id="SSF46689">
    <property type="entry name" value="Homeodomain-like"/>
    <property type="match status" value="1"/>
</dbReference>
<dbReference type="Proteomes" id="UP001597192">
    <property type="component" value="Unassembled WGS sequence"/>
</dbReference>